<name>A0ABR3L1X4_9TELE</name>
<accession>A0ABR3L1X4</accession>
<proteinExistence type="predicted"/>
<evidence type="ECO:0000313" key="2">
    <source>
        <dbReference type="Proteomes" id="UP001558613"/>
    </source>
</evidence>
<dbReference type="EMBL" id="JAYMGO010000057">
    <property type="protein sequence ID" value="KAL1246920.1"/>
    <property type="molecule type" value="Genomic_DNA"/>
</dbReference>
<organism evidence="1 2">
    <name type="scientific">Cirrhinus molitorella</name>
    <name type="common">mud carp</name>
    <dbReference type="NCBI Taxonomy" id="172907"/>
    <lineage>
        <taxon>Eukaryota</taxon>
        <taxon>Metazoa</taxon>
        <taxon>Chordata</taxon>
        <taxon>Craniata</taxon>
        <taxon>Vertebrata</taxon>
        <taxon>Euteleostomi</taxon>
        <taxon>Actinopterygii</taxon>
        <taxon>Neopterygii</taxon>
        <taxon>Teleostei</taxon>
        <taxon>Ostariophysi</taxon>
        <taxon>Cypriniformes</taxon>
        <taxon>Cyprinidae</taxon>
        <taxon>Labeoninae</taxon>
        <taxon>Labeonini</taxon>
        <taxon>Cirrhinus</taxon>
    </lineage>
</organism>
<reference evidence="1 2" key="1">
    <citation type="submission" date="2023-09" db="EMBL/GenBank/DDBJ databases">
        <authorList>
            <person name="Wang M."/>
        </authorList>
    </citation>
    <scope>NUCLEOTIDE SEQUENCE [LARGE SCALE GENOMIC DNA]</scope>
    <source>
        <strain evidence="1">GT-2023</strain>
        <tissue evidence="1">Liver</tissue>
    </source>
</reference>
<keyword evidence="2" id="KW-1185">Reference proteome</keyword>
<gene>
    <name evidence="1" type="ORF">QQF64_034709</name>
</gene>
<comment type="caution">
    <text evidence="1">The sequence shown here is derived from an EMBL/GenBank/DDBJ whole genome shotgun (WGS) entry which is preliminary data.</text>
</comment>
<sequence length="93" mass="10419">MAVAKQGNNVSCNHNHEPPWDRYEPAVASLGFDVQNPPSLQRRLAVGAEEEADGPRQDAANLTSLFPFQVLWFNQSSPHKLLWSTFEIRTSAQ</sequence>
<evidence type="ECO:0000313" key="1">
    <source>
        <dbReference type="EMBL" id="KAL1246920.1"/>
    </source>
</evidence>
<protein>
    <submittedName>
        <fullName evidence="1">Uncharacterized protein</fullName>
    </submittedName>
</protein>
<dbReference type="Proteomes" id="UP001558613">
    <property type="component" value="Unassembled WGS sequence"/>
</dbReference>